<evidence type="ECO:0000313" key="4">
    <source>
        <dbReference type="Proteomes" id="UP000054144"/>
    </source>
</evidence>
<evidence type="ECO:0000256" key="2">
    <source>
        <dbReference type="SAM" id="MobiDB-lite"/>
    </source>
</evidence>
<feature type="region of interest" description="Disordered" evidence="2">
    <location>
        <begin position="419"/>
        <end position="447"/>
    </location>
</feature>
<reference evidence="3 4" key="1">
    <citation type="journal article" date="2015" name="Fungal Genet. Biol.">
        <title>Evolution of novel wood decay mechanisms in Agaricales revealed by the genome sequences of Fistulina hepatica and Cylindrobasidium torrendii.</title>
        <authorList>
            <person name="Floudas D."/>
            <person name="Held B.W."/>
            <person name="Riley R."/>
            <person name="Nagy L.G."/>
            <person name="Koehler G."/>
            <person name="Ransdell A.S."/>
            <person name="Younus H."/>
            <person name="Chow J."/>
            <person name="Chiniquy J."/>
            <person name="Lipzen A."/>
            <person name="Tritt A."/>
            <person name="Sun H."/>
            <person name="Haridas S."/>
            <person name="LaButti K."/>
            <person name="Ohm R.A."/>
            <person name="Kues U."/>
            <person name="Blanchette R.A."/>
            <person name="Grigoriev I.V."/>
            <person name="Minto R.E."/>
            <person name="Hibbett D.S."/>
        </authorList>
    </citation>
    <scope>NUCLEOTIDE SEQUENCE [LARGE SCALE GENOMIC DNA]</scope>
    <source>
        <strain evidence="3 4">ATCC 64428</strain>
    </source>
</reference>
<feature type="compositionally biased region" description="Polar residues" evidence="2">
    <location>
        <begin position="433"/>
        <end position="445"/>
    </location>
</feature>
<dbReference type="AlphaFoldDB" id="A0A0D7ALB0"/>
<feature type="region of interest" description="Disordered" evidence="2">
    <location>
        <begin position="571"/>
        <end position="603"/>
    </location>
</feature>
<sequence length="802" mass="85931">MHSRQRSDTLRSLRQTPFVIASSYSYASDSSGHYVSGQGNSLGQSESSPDPISFSEDSDDPSSYSRSSTDCNMEQVDSIRQPSGRSHRTHGPAFVTSSRPSNASVRYRSHVLSAEVSYMEKHQQRHGDLYTNIQASRLSNGSSHASVENGRCAAVAGSGFLATGNYPVGLPYTSFLIPSPGGIIMPSSSNVWQLQLENQQLQQELELTRRELRAMTRAYEGLLPRVNPSSGSGTSGVVQSTPSDRTTAVPNPGSRLPPVPAVQRLHRQHYLDTNFWERAFWTEHVKKVSTEMDTQTSSGMPARGSTLIAQGVNKNHKYLETADGQPVDGFRLSSMLQKSRAIFSLLWDYGVAPTSWHKAPLDVQEFYYAHMACSFIEFALCSNNWKANHFATLQYSGWHKAKLSEKVGDGVGERCFMTPSVKEETPSPDILLGNTSQPSSGSTGDSEMGLLMPPVPNLGTSGLKRAAPTDLGSDLFSESFGAPAVKIRRMQVIQRPRLQTTRILSFVTTSSAPHTPSPLRNNEITSNEMTGACENSKSLCNQLNASGPAIPAPSSMVDMSVVAVSKPTVPLVSKGSEPGCAPTTMSDMSSAGRTEAHSSDSGMADTMGALDDIKMAVDTGALQPGSQKSAVGDELDDKPPPLESLKTEVVLDGSLHDASARHCLQPPQPQAVALSAASADSNITSTSATGIVAVPTPGVPVATSVHAKPTSKKMKLSVRARALCKSDFATRNPSIRAKGRSSLADEFRMYLENSVLVSAAAVQLWETRAANAEIARTQAANQVQDHISAANMIPSNDGATLN</sequence>
<dbReference type="EMBL" id="KN881641">
    <property type="protein sequence ID" value="KIY52539.1"/>
    <property type="molecule type" value="Genomic_DNA"/>
</dbReference>
<evidence type="ECO:0000313" key="3">
    <source>
        <dbReference type="EMBL" id="KIY52539.1"/>
    </source>
</evidence>
<feature type="region of interest" description="Disordered" evidence="2">
    <location>
        <begin position="223"/>
        <end position="259"/>
    </location>
</feature>
<feature type="compositionally biased region" description="Low complexity" evidence="2">
    <location>
        <begin position="45"/>
        <end position="70"/>
    </location>
</feature>
<dbReference type="OrthoDB" id="3235325at2759"/>
<protein>
    <submittedName>
        <fullName evidence="3">Uncharacterized protein</fullName>
    </submittedName>
</protein>
<keyword evidence="1" id="KW-0175">Coiled coil</keyword>
<feature type="compositionally biased region" description="Polar residues" evidence="2">
    <location>
        <begin position="583"/>
        <end position="592"/>
    </location>
</feature>
<proteinExistence type="predicted"/>
<feature type="compositionally biased region" description="Low complexity" evidence="2">
    <location>
        <begin position="228"/>
        <end position="243"/>
    </location>
</feature>
<name>A0A0D7ALB0_9AGAR</name>
<feature type="region of interest" description="Disordered" evidence="2">
    <location>
        <begin position="28"/>
        <end position="100"/>
    </location>
</feature>
<gene>
    <name evidence="3" type="ORF">FISHEDRAFT_69769</name>
</gene>
<dbReference type="Proteomes" id="UP000054144">
    <property type="component" value="Unassembled WGS sequence"/>
</dbReference>
<keyword evidence="4" id="KW-1185">Reference proteome</keyword>
<feature type="coiled-coil region" evidence="1">
    <location>
        <begin position="191"/>
        <end position="218"/>
    </location>
</feature>
<accession>A0A0D7ALB0</accession>
<organism evidence="3 4">
    <name type="scientific">Fistulina hepatica ATCC 64428</name>
    <dbReference type="NCBI Taxonomy" id="1128425"/>
    <lineage>
        <taxon>Eukaryota</taxon>
        <taxon>Fungi</taxon>
        <taxon>Dikarya</taxon>
        <taxon>Basidiomycota</taxon>
        <taxon>Agaricomycotina</taxon>
        <taxon>Agaricomycetes</taxon>
        <taxon>Agaricomycetidae</taxon>
        <taxon>Agaricales</taxon>
        <taxon>Fistulinaceae</taxon>
        <taxon>Fistulina</taxon>
    </lineage>
</organism>
<evidence type="ECO:0000256" key="1">
    <source>
        <dbReference type="SAM" id="Coils"/>
    </source>
</evidence>